<dbReference type="GO" id="GO:0050313">
    <property type="term" value="F:sulfur dioxygenase activity"/>
    <property type="evidence" value="ECO:0007669"/>
    <property type="project" value="InterPro"/>
</dbReference>
<evidence type="ECO:0000313" key="3">
    <source>
        <dbReference type="EMBL" id="MBK9981081.1"/>
    </source>
</evidence>
<dbReference type="InterPro" id="IPR001763">
    <property type="entry name" value="Rhodanese-like_dom"/>
</dbReference>
<gene>
    <name evidence="3" type="ORF">IPP15_01420</name>
</gene>
<sequence length="450" mass="49857">MEIKQFEDKNLAHYSYAIISNGEVAVIDPSRNPQPYYDFAKENNARITTVIETHPHADFVSSHLEIHRHTGAAIYVSKLLGAEYPHETFDDGDAIVLGKITLKALNTPGHSPDSISIIVIDGDGKEVAVFTGDTLFIGDCGRPDLREQAGAITAARAELAKQMYHSLRQKLMPLPDDVLVYPAHGEGSLCGKGLSNQKSSTMGAERISNWSLQNMSEADFVKELLADQPFIPKYFTFDVGINKKGADDFATGISTVEKKNHITSDVGALSLDPGILIIDTRPQRQFKKSHLKNAINLMNDSKFETWLGSIVHPGEKFYLMGHNETVLNELIERIAKIGYEKQIASAFILEYGNTAMPLFDNKAIKENEDDYTIIDIRNASEVKSHKIFANAIHIPLHELRERTNEIPVHKPILVHCAGGYRSAAGSSIIKSKLNGHSQVFDLSEAVKRIK</sequence>
<comment type="caution">
    <text evidence="3">The sequence shown here is derived from an EMBL/GenBank/DDBJ whole genome shotgun (WGS) entry which is preliminary data.</text>
</comment>
<dbReference type="CDD" id="cd07724">
    <property type="entry name" value="POD-like_MBL-fold"/>
    <property type="match status" value="1"/>
</dbReference>
<accession>A0A9D7SSA5</accession>
<dbReference type="GO" id="GO:0070813">
    <property type="term" value="P:hydrogen sulfide metabolic process"/>
    <property type="evidence" value="ECO:0007669"/>
    <property type="project" value="TreeGrafter"/>
</dbReference>
<dbReference type="FunFam" id="3.60.15.10:FF:000030">
    <property type="entry name" value="Metallo-beta-lactamase family protein"/>
    <property type="match status" value="1"/>
</dbReference>
<reference evidence="3 4" key="1">
    <citation type="submission" date="2020-10" db="EMBL/GenBank/DDBJ databases">
        <title>Connecting structure to function with the recovery of over 1000 high-quality activated sludge metagenome-assembled genomes encoding full-length rRNA genes using long-read sequencing.</title>
        <authorList>
            <person name="Singleton C.M."/>
            <person name="Petriglieri F."/>
            <person name="Kristensen J.M."/>
            <person name="Kirkegaard R.H."/>
            <person name="Michaelsen T.Y."/>
            <person name="Andersen M.H."/>
            <person name="Karst S.M."/>
            <person name="Dueholm M.S."/>
            <person name="Nielsen P.H."/>
            <person name="Albertsen M."/>
        </authorList>
    </citation>
    <scope>NUCLEOTIDE SEQUENCE [LARGE SCALE GENOMIC DNA]</scope>
    <source>
        <strain evidence="3">Ribe_18-Q3-R11-54_MAXAC.273</strain>
    </source>
</reference>
<dbReference type="SUPFAM" id="SSF52821">
    <property type="entry name" value="Rhodanese/Cell cycle control phosphatase"/>
    <property type="match status" value="2"/>
</dbReference>
<dbReference type="Pfam" id="PF00581">
    <property type="entry name" value="Rhodanese"/>
    <property type="match status" value="2"/>
</dbReference>
<evidence type="ECO:0000256" key="1">
    <source>
        <dbReference type="ARBA" id="ARBA00022723"/>
    </source>
</evidence>
<dbReference type="AlphaFoldDB" id="A0A9D7SSA5"/>
<proteinExistence type="predicted"/>
<dbReference type="Gene3D" id="3.40.250.10">
    <property type="entry name" value="Rhodanese-like domain"/>
    <property type="match status" value="2"/>
</dbReference>
<dbReference type="EMBL" id="JADKGY010000001">
    <property type="protein sequence ID" value="MBK9981081.1"/>
    <property type="molecule type" value="Genomic_DNA"/>
</dbReference>
<dbReference type="InterPro" id="IPR036866">
    <property type="entry name" value="RibonucZ/Hydroxyglut_hydro"/>
</dbReference>
<dbReference type="PANTHER" id="PTHR43084">
    <property type="entry name" value="PERSULFIDE DIOXYGENASE ETHE1"/>
    <property type="match status" value="1"/>
</dbReference>
<dbReference type="PANTHER" id="PTHR43084:SF1">
    <property type="entry name" value="PERSULFIDE DIOXYGENASE ETHE1, MITOCHONDRIAL"/>
    <property type="match status" value="1"/>
</dbReference>
<feature type="domain" description="Rhodanese" evidence="2">
    <location>
        <begin position="367"/>
        <end position="445"/>
    </location>
</feature>
<keyword evidence="1" id="KW-0479">Metal-binding</keyword>
<dbReference type="InterPro" id="IPR044528">
    <property type="entry name" value="POD-like_MBL-fold"/>
</dbReference>
<dbReference type="InterPro" id="IPR051682">
    <property type="entry name" value="Mito_Persulfide_Diox"/>
</dbReference>
<dbReference type="SMART" id="SM00849">
    <property type="entry name" value="Lactamase_B"/>
    <property type="match status" value="1"/>
</dbReference>
<dbReference type="GO" id="GO:0046872">
    <property type="term" value="F:metal ion binding"/>
    <property type="evidence" value="ECO:0007669"/>
    <property type="project" value="UniProtKB-KW"/>
</dbReference>
<organism evidence="3 4">
    <name type="scientific">Candidatus Opimibacter skivensis</name>
    <dbReference type="NCBI Taxonomy" id="2982028"/>
    <lineage>
        <taxon>Bacteria</taxon>
        <taxon>Pseudomonadati</taxon>
        <taxon>Bacteroidota</taxon>
        <taxon>Saprospiria</taxon>
        <taxon>Saprospirales</taxon>
        <taxon>Saprospiraceae</taxon>
        <taxon>Candidatus Opimibacter</taxon>
    </lineage>
</organism>
<name>A0A9D7SSA5_9BACT</name>
<dbReference type="InterPro" id="IPR036873">
    <property type="entry name" value="Rhodanese-like_dom_sf"/>
</dbReference>
<dbReference type="Gene3D" id="3.60.15.10">
    <property type="entry name" value="Ribonuclease Z/Hydroxyacylglutathione hydrolase-like"/>
    <property type="match status" value="1"/>
</dbReference>
<dbReference type="InterPro" id="IPR001279">
    <property type="entry name" value="Metallo-B-lactamas"/>
</dbReference>
<protein>
    <submittedName>
        <fullName evidence="3">MBL fold metallo-hydrolase</fullName>
    </submittedName>
</protein>
<feature type="domain" description="Rhodanese" evidence="2">
    <location>
        <begin position="271"/>
        <end position="320"/>
    </location>
</feature>
<dbReference type="GO" id="GO:0006749">
    <property type="term" value="P:glutathione metabolic process"/>
    <property type="evidence" value="ECO:0007669"/>
    <property type="project" value="InterPro"/>
</dbReference>
<dbReference type="SUPFAM" id="SSF56281">
    <property type="entry name" value="Metallo-hydrolase/oxidoreductase"/>
    <property type="match status" value="1"/>
</dbReference>
<dbReference type="PROSITE" id="PS50206">
    <property type="entry name" value="RHODANESE_3"/>
    <property type="match status" value="2"/>
</dbReference>
<evidence type="ECO:0000313" key="4">
    <source>
        <dbReference type="Proteomes" id="UP000808337"/>
    </source>
</evidence>
<dbReference type="Pfam" id="PF00753">
    <property type="entry name" value="Lactamase_B"/>
    <property type="match status" value="1"/>
</dbReference>
<dbReference type="Proteomes" id="UP000808337">
    <property type="component" value="Unassembled WGS sequence"/>
</dbReference>
<evidence type="ECO:0000259" key="2">
    <source>
        <dbReference type="PROSITE" id="PS50206"/>
    </source>
</evidence>